<feature type="region of interest" description="Disordered" evidence="3">
    <location>
        <begin position="211"/>
        <end position="238"/>
    </location>
</feature>
<gene>
    <name evidence="5" type="ORF">FisN_4Lh008</name>
</gene>
<feature type="region of interest" description="Disordered" evidence="3">
    <location>
        <begin position="60"/>
        <end position="124"/>
    </location>
</feature>
<evidence type="ECO:0000313" key="6">
    <source>
        <dbReference type="Proteomes" id="UP000198406"/>
    </source>
</evidence>
<evidence type="ECO:0000259" key="4">
    <source>
        <dbReference type="PROSITE" id="PS50102"/>
    </source>
</evidence>
<keyword evidence="1 2" id="KW-0694">RNA-binding</keyword>
<dbReference type="Pfam" id="PF00076">
    <property type="entry name" value="RRM_1"/>
    <property type="match status" value="2"/>
</dbReference>
<reference evidence="5 6" key="1">
    <citation type="journal article" date="2015" name="Plant Cell">
        <title>Oil accumulation by the oleaginous diatom Fistulifera solaris as revealed by the genome and transcriptome.</title>
        <authorList>
            <person name="Tanaka T."/>
            <person name="Maeda Y."/>
            <person name="Veluchamy A."/>
            <person name="Tanaka M."/>
            <person name="Abida H."/>
            <person name="Marechal E."/>
            <person name="Bowler C."/>
            <person name="Muto M."/>
            <person name="Sunaga Y."/>
            <person name="Tanaka M."/>
            <person name="Yoshino T."/>
            <person name="Taniguchi T."/>
            <person name="Fukuda Y."/>
            <person name="Nemoto M."/>
            <person name="Matsumoto M."/>
            <person name="Wong P.S."/>
            <person name="Aburatani S."/>
            <person name="Fujibuchi W."/>
        </authorList>
    </citation>
    <scope>NUCLEOTIDE SEQUENCE [LARGE SCALE GENOMIC DNA]</scope>
    <source>
        <strain evidence="5 6">JPCC DA0580</strain>
    </source>
</reference>
<protein>
    <submittedName>
        <fullName evidence="5">Nucleolin</fullName>
    </submittedName>
</protein>
<dbReference type="SMART" id="SM00360">
    <property type="entry name" value="RRM"/>
    <property type="match status" value="2"/>
</dbReference>
<evidence type="ECO:0000256" key="3">
    <source>
        <dbReference type="SAM" id="MobiDB-lite"/>
    </source>
</evidence>
<feature type="compositionally biased region" description="Acidic residues" evidence="3">
    <location>
        <begin position="98"/>
        <end position="111"/>
    </location>
</feature>
<dbReference type="PANTHER" id="PTHR23236">
    <property type="entry name" value="EUKARYOTIC TRANSLATION INITIATION FACTOR 4B/4H"/>
    <property type="match status" value="1"/>
</dbReference>
<comment type="caution">
    <text evidence="5">The sequence shown here is derived from an EMBL/GenBank/DDBJ whole genome shotgun (WGS) entry which is preliminary data.</text>
</comment>
<proteinExistence type="predicted"/>
<dbReference type="SUPFAM" id="SSF54928">
    <property type="entry name" value="RNA-binding domain, RBD"/>
    <property type="match status" value="2"/>
</dbReference>
<name>A0A1Z5KDW0_FISSO</name>
<feature type="domain" description="RRM" evidence="4">
    <location>
        <begin position="247"/>
        <end position="324"/>
    </location>
</feature>
<dbReference type="OrthoDB" id="439808at2759"/>
<accession>A0A1Z5KDW0</accession>
<evidence type="ECO:0000256" key="2">
    <source>
        <dbReference type="PROSITE-ProRule" id="PRU00176"/>
    </source>
</evidence>
<dbReference type="InterPro" id="IPR012677">
    <property type="entry name" value="Nucleotide-bd_a/b_plait_sf"/>
</dbReference>
<evidence type="ECO:0000313" key="5">
    <source>
        <dbReference type="EMBL" id="GAX24291.1"/>
    </source>
</evidence>
<sequence length="324" mass="35976">MPEQDETKKWEDAVLSITQGEAIKVKKLRKQVLITLQMDEDDKAAKEIFKETVQRLEEAGQISLDSEGNVTLTEKSKKRKSKEEKKSKKNKKAKTTESDEGVEDQADEIDTSAESKDKNKPCPGNPQGVTRLFLGNLPFAVDEALLGEFFKNKVTHIKWITDKETGKFYGSAFIEMADSRAAAEAVALAGEKMLGRPVKINFAPAREGDVWPPEKKVITGGPTASTGNSGDGTKQKREMSAKPENCVKLFIGNLSYDINDEGITKFFANVDAEVRSVRWLHHKDSGDFKGCGYVEFWSPEACDKAATLNGKNLLGRPIRIDWTD</sequence>
<dbReference type="AlphaFoldDB" id="A0A1Z5KDW0"/>
<feature type="domain" description="RRM" evidence="4">
    <location>
        <begin position="130"/>
        <end position="205"/>
    </location>
</feature>
<keyword evidence="6" id="KW-1185">Reference proteome</keyword>
<organism evidence="5 6">
    <name type="scientific">Fistulifera solaris</name>
    <name type="common">Oleaginous diatom</name>
    <dbReference type="NCBI Taxonomy" id="1519565"/>
    <lineage>
        <taxon>Eukaryota</taxon>
        <taxon>Sar</taxon>
        <taxon>Stramenopiles</taxon>
        <taxon>Ochrophyta</taxon>
        <taxon>Bacillariophyta</taxon>
        <taxon>Bacillariophyceae</taxon>
        <taxon>Bacillariophycidae</taxon>
        <taxon>Naviculales</taxon>
        <taxon>Naviculaceae</taxon>
        <taxon>Fistulifera</taxon>
    </lineage>
</organism>
<feature type="compositionally biased region" description="Polar residues" evidence="3">
    <location>
        <begin position="222"/>
        <end position="232"/>
    </location>
</feature>
<dbReference type="Gene3D" id="3.30.70.330">
    <property type="match status" value="2"/>
</dbReference>
<dbReference type="PANTHER" id="PTHR23236:SF11">
    <property type="entry name" value="EUKARYOTIC TRANSLATION INITIATION FACTOR 4H"/>
    <property type="match status" value="1"/>
</dbReference>
<dbReference type="PROSITE" id="PS50102">
    <property type="entry name" value="RRM"/>
    <property type="match status" value="2"/>
</dbReference>
<dbReference type="InterPro" id="IPR035979">
    <property type="entry name" value="RBD_domain_sf"/>
</dbReference>
<dbReference type="InterPro" id="IPR000504">
    <property type="entry name" value="RRM_dom"/>
</dbReference>
<dbReference type="GO" id="GO:0003723">
    <property type="term" value="F:RNA binding"/>
    <property type="evidence" value="ECO:0007669"/>
    <property type="project" value="UniProtKB-UniRule"/>
</dbReference>
<dbReference type="EMBL" id="BDSP01000207">
    <property type="protein sequence ID" value="GAX24291.1"/>
    <property type="molecule type" value="Genomic_DNA"/>
</dbReference>
<evidence type="ECO:0000256" key="1">
    <source>
        <dbReference type="ARBA" id="ARBA00022884"/>
    </source>
</evidence>
<dbReference type="InParanoid" id="A0A1Z5KDW0"/>
<dbReference type="Proteomes" id="UP000198406">
    <property type="component" value="Unassembled WGS sequence"/>
</dbReference>